<evidence type="ECO:0000313" key="5">
    <source>
        <dbReference type="EMBL" id="QHQ33978.1"/>
    </source>
</evidence>
<name>A0A6P1SU70_9RHOB</name>
<organism evidence="5 6">
    <name type="scientific">Algicella marina</name>
    <dbReference type="NCBI Taxonomy" id="2683284"/>
    <lineage>
        <taxon>Bacteria</taxon>
        <taxon>Pseudomonadati</taxon>
        <taxon>Pseudomonadota</taxon>
        <taxon>Alphaproteobacteria</taxon>
        <taxon>Rhodobacterales</taxon>
        <taxon>Paracoccaceae</taxon>
        <taxon>Algicella</taxon>
    </lineage>
</organism>
<keyword evidence="6" id="KW-1185">Reference proteome</keyword>
<dbReference type="Pfam" id="PF00702">
    <property type="entry name" value="Hydrolase"/>
    <property type="match status" value="1"/>
</dbReference>
<evidence type="ECO:0000256" key="1">
    <source>
        <dbReference type="ARBA" id="ARBA00000830"/>
    </source>
</evidence>
<proteinExistence type="inferred from homology"/>
<evidence type="ECO:0000256" key="3">
    <source>
        <dbReference type="ARBA" id="ARBA00006171"/>
    </source>
</evidence>
<dbReference type="SFLD" id="SFLDG01129">
    <property type="entry name" value="C1.5:_HAD__Beta-PGM__Phosphata"/>
    <property type="match status" value="1"/>
</dbReference>
<evidence type="ECO:0000256" key="4">
    <source>
        <dbReference type="ARBA" id="ARBA00013078"/>
    </source>
</evidence>
<dbReference type="InterPro" id="IPR036412">
    <property type="entry name" value="HAD-like_sf"/>
</dbReference>
<dbReference type="Proteomes" id="UP000464495">
    <property type="component" value="Chromosome"/>
</dbReference>
<sequence>MVIRGLLFDKDGTLFDFQASWSAWAGGLITRLAGPEPSRQGHLAATLGYDLAARRFRPESRVIAGSVETVLGLIRQALPDVPQEIILNELLEGTADVPQAPAADLVPLLLSLRAQGLALGVATNDAEAPAREHLRDAGIHDLFDFIAGYDSGFGAKPAPGMPEAFAAATSLPPHQIAMIGDSTHDLHAGFAAGMARVAVLTGVAGRDDLAPHADVVLDSIADLPDWLASLKPTSEMSQTAMP</sequence>
<dbReference type="InterPro" id="IPR050155">
    <property type="entry name" value="HAD-like_hydrolase_sf"/>
</dbReference>
<protein>
    <recommendedName>
        <fullName evidence="4">phosphoglycolate phosphatase</fullName>
        <ecNumber evidence="4">3.1.3.18</ecNumber>
    </recommendedName>
</protein>
<dbReference type="GO" id="GO:0006281">
    <property type="term" value="P:DNA repair"/>
    <property type="evidence" value="ECO:0007669"/>
    <property type="project" value="TreeGrafter"/>
</dbReference>
<dbReference type="Gene3D" id="1.10.150.240">
    <property type="entry name" value="Putative phosphatase, domain 2"/>
    <property type="match status" value="1"/>
</dbReference>
<gene>
    <name evidence="5" type="ORF">GO499_01660</name>
</gene>
<comment type="catalytic activity">
    <reaction evidence="1">
        <text>2-phosphoglycolate + H2O = glycolate + phosphate</text>
        <dbReference type="Rhea" id="RHEA:14369"/>
        <dbReference type="ChEBI" id="CHEBI:15377"/>
        <dbReference type="ChEBI" id="CHEBI:29805"/>
        <dbReference type="ChEBI" id="CHEBI:43474"/>
        <dbReference type="ChEBI" id="CHEBI:58033"/>
        <dbReference type="EC" id="3.1.3.18"/>
    </reaction>
</comment>
<dbReference type="KEGG" id="amaq:GO499_01660"/>
<dbReference type="AlphaFoldDB" id="A0A6P1SU70"/>
<keyword evidence="5" id="KW-0378">Hydrolase</keyword>
<reference evidence="5 6" key="1">
    <citation type="submission" date="2019-12" db="EMBL/GenBank/DDBJ databases">
        <title>Complete genome sequence of Algicella marina strain 9Alg 56(T) isolated from the red alga Tichocarpus crinitus.</title>
        <authorList>
            <person name="Kim S.-G."/>
            <person name="Nedashkovskaya O.I."/>
        </authorList>
    </citation>
    <scope>NUCLEOTIDE SEQUENCE [LARGE SCALE GENOMIC DNA]</scope>
    <source>
        <strain evidence="5 6">9Alg 56</strain>
    </source>
</reference>
<dbReference type="GO" id="GO:0008967">
    <property type="term" value="F:phosphoglycolate phosphatase activity"/>
    <property type="evidence" value="ECO:0007669"/>
    <property type="project" value="UniProtKB-EC"/>
</dbReference>
<dbReference type="InterPro" id="IPR023198">
    <property type="entry name" value="PGP-like_dom2"/>
</dbReference>
<dbReference type="PRINTS" id="PR00413">
    <property type="entry name" value="HADHALOGNASE"/>
</dbReference>
<dbReference type="RefSeq" id="WP_161860550.1">
    <property type="nucleotide sequence ID" value="NZ_CP046620.1"/>
</dbReference>
<dbReference type="NCBIfam" id="TIGR01549">
    <property type="entry name" value="HAD-SF-IA-v1"/>
    <property type="match status" value="1"/>
</dbReference>
<dbReference type="EMBL" id="CP046620">
    <property type="protein sequence ID" value="QHQ33978.1"/>
    <property type="molecule type" value="Genomic_DNA"/>
</dbReference>
<accession>A0A6P1SU70</accession>
<comment type="pathway">
    <text evidence="2">Organic acid metabolism; glycolate biosynthesis; glycolate from 2-phosphoglycolate: step 1/1.</text>
</comment>
<dbReference type="PANTHER" id="PTHR43434">
    <property type="entry name" value="PHOSPHOGLYCOLATE PHOSPHATASE"/>
    <property type="match status" value="1"/>
</dbReference>
<dbReference type="InterPro" id="IPR023214">
    <property type="entry name" value="HAD_sf"/>
</dbReference>
<evidence type="ECO:0000313" key="6">
    <source>
        <dbReference type="Proteomes" id="UP000464495"/>
    </source>
</evidence>
<dbReference type="EC" id="3.1.3.18" evidence="4"/>
<dbReference type="InterPro" id="IPR006439">
    <property type="entry name" value="HAD-SF_hydro_IA"/>
</dbReference>
<dbReference type="SFLD" id="SFLDS00003">
    <property type="entry name" value="Haloacid_Dehalogenase"/>
    <property type="match status" value="1"/>
</dbReference>
<evidence type="ECO:0000256" key="2">
    <source>
        <dbReference type="ARBA" id="ARBA00004818"/>
    </source>
</evidence>
<comment type="similarity">
    <text evidence="3">Belongs to the HAD-like hydrolase superfamily. CbbY/CbbZ/Gph/YieH family.</text>
</comment>
<dbReference type="Gene3D" id="3.40.50.1000">
    <property type="entry name" value="HAD superfamily/HAD-like"/>
    <property type="match status" value="1"/>
</dbReference>
<dbReference type="PANTHER" id="PTHR43434:SF1">
    <property type="entry name" value="PHOSPHOGLYCOLATE PHOSPHATASE"/>
    <property type="match status" value="1"/>
</dbReference>
<dbReference type="GO" id="GO:0005829">
    <property type="term" value="C:cytosol"/>
    <property type="evidence" value="ECO:0007669"/>
    <property type="project" value="TreeGrafter"/>
</dbReference>
<dbReference type="SUPFAM" id="SSF56784">
    <property type="entry name" value="HAD-like"/>
    <property type="match status" value="1"/>
</dbReference>